<dbReference type="STRING" id="765440.A0A0C3FFR0"/>
<dbReference type="HOGENOM" id="CLU_055165_0_0_1"/>
<dbReference type="Pfam" id="PF13391">
    <property type="entry name" value="HNH_2"/>
    <property type="match status" value="1"/>
</dbReference>
<proteinExistence type="predicted"/>
<evidence type="ECO:0000313" key="2">
    <source>
        <dbReference type="EMBL" id="KIM78629.1"/>
    </source>
</evidence>
<evidence type="ECO:0000259" key="1">
    <source>
        <dbReference type="Pfam" id="PF13391"/>
    </source>
</evidence>
<accession>A0A0C3FFR0</accession>
<feature type="domain" description="HNH nuclease" evidence="1">
    <location>
        <begin position="126"/>
        <end position="206"/>
    </location>
</feature>
<sequence>MSTTIPNQHQGRVTVRDFYGNTVSKFFQYGLVDWERFHSCLRTVIVTSNWAVFEYDENTPGQHGTCCPAGQRLVDPGTYMLLRTDGKPIIVDFTTHAARLRHPTISNTPVKTEHYRTRTCARDPCCLISGLPVAVDEDDFSRFKATHIFPRAHDVDWINKGYSSLITDPAHINEVGGPTKIDSIQNVILLRGDLHNAWVNYKFAVDPDAGYVTIPFVGGYKDIAGKILKLDHIADPNLRPLDELLRDHFRQGVLKNMKGAGEPTWDYEIALGGGRMDLSSNLWDGKEGQAHFEFEMVHRLHSLRVEQEAGS</sequence>
<protein>
    <recommendedName>
        <fullName evidence="1">HNH nuclease domain-containing protein</fullName>
    </recommendedName>
</protein>
<name>A0A0C3FFR0_PILCF</name>
<dbReference type="OrthoDB" id="2142759at2759"/>
<evidence type="ECO:0000313" key="3">
    <source>
        <dbReference type="Proteomes" id="UP000054166"/>
    </source>
</evidence>
<keyword evidence="3" id="KW-1185">Reference proteome</keyword>
<organism evidence="2 3">
    <name type="scientific">Piloderma croceum (strain F 1598)</name>
    <dbReference type="NCBI Taxonomy" id="765440"/>
    <lineage>
        <taxon>Eukaryota</taxon>
        <taxon>Fungi</taxon>
        <taxon>Dikarya</taxon>
        <taxon>Basidiomycota</taxon>
        <taxon>Agaricomycotina</taxon>
        <taxon>Agaricomycetes</taxon>
        <taxon>Agaricomycetidae</taxon>
        <taxon>Atheliales</taxon>
        <taxon>Atheliaceae</taxon>
        <taxon>Piloderma</taxon>
    </lineage>
</organism>
<dbReference type="Proteomes" id="UP000054166">
    <property type="component" value="Unassembled WGS sequence"/>
</dbReference>
<reference evidence="3" key="2">
    <citation type="submission" date="2015-01" db="EMBL/GenBank/DDBJ databases">
        <title>Evolutionary Origins and Diversification of the Mycorrhizal Mutualists.</title>
        <authorList>
            <consortium name="DOE Joint Genome Institute"/>
            <consortium name="Mycorrhizal Genomics Consortium"/>
            <person name="Kohler A."/>
            <person name="Kuo A."/>
            <person name="Nagy L.G."/>
            <person name="Floudas D."/>
            <person name="Copeland A."/>
            <person name="Barry K.W."/>
            <person name="Cichocki N."/>
            <person name="Veneault-Fourrey C."/>
            <person name="LaButti K."/>
            <person name="Lindquist E.A."/>
            <person name="Lipzen A."/>
            <person name="Lundell T."/>
            <person name="Morin E."/>
            <person name="Murat C."/>
            <person name="Riley R."/>
            <person name="Ohm R."/>
            <person name="Sun H."/>
            <person name="Tunlid A."/>
            <person name="Henrissat B."/>
            <person name="Grigoriev I.V."/>
            <person name="Hibbett D.S."/>
            <person name="Martin F."/>
        </authorList>
    </citation>
    <scope>NUCLEOTIDE SEQUENCE [LARGE SCALE GENOMIC DNA]</scope>
    <source>
        <strain evidence="3">F 1598</strain>
    </source>
</reference>
<dbReference type="InterPro" id="IPR003615">
    <property type="entry name" value="HNH_nuc"/>
</dbReference>
<dbReference type="EMBL" id="KN833015">
    <property type="protein sequence ID" value="KIM78629.1"/>
    <property type="molecule type" value="Genomic_DNA"/>
</dbReference>
<reference evidence="2 3" key="1">
    <citation type="submission" date="2014-04" db="EMBL/GenBank/DDBJ databases">
        <authorList>
            <consortium name="DOE Joint Genome Institute"/>
            <person name="Kuo A."/>
            <person name="Tarkka M."/>
            <person name="Buscot F."/>
            <person name="Kohler A."/>
            <person name="Nagy L.G."/>
            <person name="Floudas D."/>
            <person name="Copeland A."/>
            <person name="Barry K.W."/>
            <person name="Cichocki N."/>
            <person name="Veneault-Fourrey C."/>
            <person name="LaButti K."/>
            <person name="Lindquist E.A."/>
            <person name="Lipzen A."/>
            <person name="Lundell T."/>
            <person name="Morin E."/>
            <person name="Murat C."/>
            <person name="Sun H."/>
            <person name="Tunlid A."/>
            <person name="Henrissat B."/>
            <person name="Grigoriev I.V."/>
            <person name="Hibbett D.S."/>
            <person name="Martin F."/>
            <person name="Nordberg H.P."/>
            <person name="Cantor M.N."/>
            <person name="Hua S.X."/>
        </authorList>
    </citation>
    <scope>NUCLEOTIDE SEQUENCE [LARGE SCALE GENOMIC DNA]</scope>
    <source>
        <strain evidence="2 3">F 1598</strain>
    </source>
</reference>
<dbReference type="InParanoid" id="A0A0C3FFR0"/>
<gene>
    <name evidence="2" type="ORF">PILCRDRAFT_824264</name>
</gene>
<dbReference type="AlphaFoldDB" id="A0A0C3FFR0"/>